<dbReference type="Proteomes" id="UP001163321">
    <property type="component" value="Chromosome 1"/>
</dbReference>
<gene>
    <name evidence="1" type="ORF">PsorP6_000698</name>
</gene>
<protein>
    <submittedName>
        <fullName evidence="1">Uncharacterized protein</fullName>
    </submittedName>
</protein>
<sequence length="106" mass="11712">MHDRTNCGPQEANEVDALGNAYTVVPSQNTRCTWHATAPAICHDNRKRLSAITEILVGNLHLPHATRNTLELSFSSAMEAFSIFKDFEMCPTDSHSNDILILNICG</sequence>
<organism evidence="1 2">
    <name type="scientific">Peronosclerospora sorghi</name>
    <dbReference type="NCBI Taxonomy" id="230839"/>
    <lineage>
        <taxon>Eukaryota</taxon>
        <taxon>Sar</taxon>
        <taxon>Stramenopiles</taxon>
        <taxon>Oomycota</taxon>
        <taxon>Peronosporomycetes</taxon>
        <taxon>Peronosporales</taxon>
        <taxon>Peronosporaceae</taxon>
        <taxon>Peronosclerospora</taxon>
    </lineage>
</organism>
<keyword evidence="2" id="KW-1185">Reference proteome</keyword>
<proteinExistence type="predicted"/>
<name>A0ACC0WRA8_9STRA</name>
<reference evidence="1 2" key="1">
    <citation type="journal article" date="2022" name="bioRxiv">
        <title>The genome of the oomycete Peronosclerospora sorghi, a cosmopolitan pathogen of maize and sorghum, is inflated with dispersed pseudogenes.</title>
        <authorList>
            <person name="Fletcher K."/>
            <person name="Martin F."/>
            <person name="Isakeit T."/>
            <person name="Cavanaugh K."/>
            <person name="Magill C."/>
            <person name="Michelmore R."/>
        </authorList>
    </citation>
    <scope>NUCLEOTIDE SEQUENCE [LARGE SCALE GENOMIC DNA]</scope>
    <source>
        <strain evidence="1">P6</strain>
    </source>
</reference>
<evidence type="ECO:0000313" key="2">
    <source>
        <dbReference type="Proteomes" id="UP001163321"/>
    </source>
</evidence>
<accession>A0ACC0WRA8</accession>
<dbReference type="EMBL" id="CM047580">
    <property type="protein sequence ID" value="KAI9921277.1"/>
    <property type="molecule type" value="Genomic_DNA"/>
</dbReference>
<comment type="caution">
    <text evidence="1">The sequence shown here is derived from an EMBL/GenBank/DDBJ whole genome shotgun (WGS) entry which is preliminary data.</text>
</comment>
<evidence type="ECO:0000313" key="1">
    <source>
        <dbReference type="EMBL" id="KAI9921277.1"/>
    </source>
</evidence>